<organism evidence="2 3">
    <name type="scientific">Protofrankia coriariae</name>
    <dbReference type="NCBI Taxonomy" id="1562887"/>
    <lineage>
        <taxon>Bacteria</taxon>
        <taxon>Bacillati</taxon>
        <taxon>Actinomycetota</taxon>
        <taxon>Actinomycetes</taxon>
        <taxon>Frankiales</taxon>
        <taxon>Frankiaceae</taxon>
        <taxon>Protofrankia</taxon>
    </lineage>
</organism>
<dbReference type="RefSeq" id="WP_047224683.1">
    <property type="nucleotide sequence ID" value="NZ_JWIO01000046.1"/>
</dbReference>
<evidence type="ECO:0000256" key="1">
    <source>
        <dbReference type="SAM" id="MobiDB-lite"/>
    </source>
</evidence>
<dbReference type="Proteomes" id="UP000035425">
    <property type="component" value="Unassembled WGS sequence"/>
</dbReference>
<proteinExistence type="predicted"/>
<name>A0ABR5EZY0_9ACTN</name>
<dbReference type="EMBL" id="JWIO01000046">
    <property type="protein sequence ID" value="KLL10016.1"/>
    <property type="molecule type" value="Genomic_DNA"/>
</dbReference>
<protein>
    <submittedName>
        <fullName evidence="2">Uncharacterized protein</fullName>
    </submittedName>
</protein>
<reference evidence="2 3" key="1">
    <citation type="submission" date="2014-12" db="EMBL/GenBank/DDBJ databases">
        <title>Frankia sp. BMG5.1 draft genome.</title>
        <authorList>
            <person name="Gtari M."/>
            <person name="Ghodhbane-Gtari F."/>
            <person name="Nouioui I."/>
            <person name="Ktari A."/>
            <person name="Hezbri K."/>
            <person name="Mimouni W."/>
            <person name="Sbissi I."/>
            <person name="Ayari A."/>
            <person name="Yamanaka T."/>
            <person name="Normand P."/>
            <person name="Tisa L.S."/>
            <person name="Boudabous A."/>
        </authorList>
    </citation>
    <scope>NUCLEOTIDE SEQUENCE [LARGE SCALE GENOMIC DNA]</scope>
    <source>
        <strain evidence="2 3">BMG5.1</strain>
    </source>
</reference>
<gene>
    <name evidence="2" type="ORF">FrCorBMG51_20695</name>
</gene>
<feature type="compositionally biased region" description="Low complexity" evidence="1">
    <location>
        <begin position="234"/>
        <end position="246"/>
    </location>
</feature>
<comment type="caution">
    <text evidence="2">The sequence shown here is derived from an EMBL/GenBank/DDBJ whole genome shotgun (WGS) entry which is preliminary data.</text>
</comment>
<accession>A0ABR5EZY0</accession>
<sequence length="255" mass="26921">MTSPQGEGAYADPILDGLGRLDQDVAQILGQVQNALLVAQQITVWVAERRRRQIDQVQTTGRVDAGRSPHRAGGDDAGETARRRAVAEDAVRTVLAGDPARAEIVINSEGFGTVVHRLPQVCRTLGLTSVETVGRAVFMFSQPRGLGDVSTANAAAVLHDRLGWLVDSSGIPGRLAGYRVDPLVPAGTGRDRSQRSQPTSTQRSPRDPDPGQVRATTYPGPPRPGARSPGGKGAQAQPAAAPVRRALPTTVSRGR</sequence>
<keyword evidence="3" id="KW-1185">Reference proteome</keyword>
<evidence type="ECO:0000313" key="3">
    <source>
        <dbReference type="Proteomes" id="UP000035425"/>
    </source>
</evidence>
<feature type="region of interest" description="Disordered" evidence="1">
    <location>
        <begin position="176"/>
        <end position="255"/>
    </location>
</feature>
<feature type="region of interest" description="Disordered" evidence="1">
    <location>
        <begin position="57"/>
        <end position="82"/>
    </location>
</feature>
<evidence type="ECO:0000313" key="2">
    <source>
        <dbReference type="EMBL" id="KLL10016.1"/>
    </source>
</evidence>